<dbReference type="Proteomes" id="UP001064048">
    <property type="component" value="Chromosome 11"/>
</dbReference>
<gene>
    <name evidence="1" type="ORF">MSG28_006844</name>
</gene>
<name>A0ACC0JLA5_CHOFU</name>
<organism evidence="1 2">
    <name type="scientific">Choristoneura fumiferana</name>
    <name type="common">Spruce budworm moth</name>
    <name type="synonym">Archips fumiferana</name>
    <dbReference type="NCBI Taxonomy" id="7141"/>
    <lineage>
        <taxon>Eukaryota</taxon>
        <taxon>Metazoa</taxon>
        <taxon>Ecdysozoa</taxon>
        <taxon>Arthropoda</taxon>
        <taxon>Hexapoda</taxon>
        <taxon>Insecta</taxon>
        <taxon>Pterygota</taxon>
        <taxon>Neoptera</taxon>
        <taxon>Endopterygota</taxon>
        <taxon>Lepidoptera</taxon>
        <taxon>Glossata</taxon>
        <taxon>Ditrysia</taxon>
        <taxon>Tortricoidea</taxon>
        <taxon>Tortricidae</taxon>
        <taxon>Tortricinae</taxon>
        <taxon>Choristoneura</taxon>
    </lineage>
</organism>
<dbReference type="EMBL" id="CM046111">
    <property type="protein sequence ID" value="KAI8424932.1"/>
    <property type="molecule type" value="Genomic_DNA"/>
</dbReference>
<reference evidence="1 2" key="1">
    <citation type="journal article" date="2022" name="Genome Biol. Evol.">
        <title>The Spruce Budworm Genome: Reconstructing the Evolutionary History of Antifreeze Proteins.</title>
        <authorList>
            <person name="Beliveau C."/>
            <person name="Gagne P."/>
            <person name="Picq S."/>
            <person name="Vernygora O."/>
            <person name="Keeling C.I."/>
            <person name="Pinkney K."/>
            <person name="Doucet D."/>
            <person name="Wen F."/>
            <person name="Johnston J.S."/>
            <person name="Maaroufi H."/>
            <person name="Boyle B."/>
            <person name="Laroche J."/>
            <person name="Dewar K."/>
            <person name="Juretic N."/>
            <person name="Blackburn G."/>
            <person name="Nisole A."/>
            <person name="Brunet B."/>
            <person name="Brandao M."/>
            <person name="Lumley L."/>
            <person name="Duan J."/>
            <person name="Quan G."/>
            <person name="Lucarotti C.J."/>
            <person name="Roe A.D."/>
            <person name="Sperling F.A.H."/>
            <person name="Levesque R.C."/>
            <person name="Cusson M."/>
        </authorList>
    </citation>
    <scope>NUCLEOTIDE SEQUENCE [LARGE SCALE GENOMIC DNA]</scope>
    <source>
        <strain evidence="1">Glfc:IPQL:Cfum</strain>
    </source>
</reference>
<comment type="caution">
    <text evidence="1">The sequence shown here is derived from an EMBL/GenBank/DDBJ whole genome shotgun (WGS) entry which is preliminary data.</text>
</comment>
<protein>
    <submittedName>
        <fullName evidence="1">Uncharacterized protein</fullName>
    </submittedName>
</protein>
<evidence type="ECO:0000313" key="2">
    <source>
        <dbReference type="Proteomes" id="UP001064048"/>
    </source>
</evidence>
<proteinExistence type="predicted"/>
<evidence type="ECO:0000313" key="1">
    <source>
        <dbReference type="EMBL" id="KAI8424932.1"/>
    </source>
</evidence>
<accession>A0ACC0JLA5</accession>
<sequence length="1092" mass="123235">MWTALRGVFAFLTSPEHEGVRKLLGVHRGFLKAATWCSSLCADEAAGNGMMLGAITIARKKFSENRDGINVICSVIPTAYNAEPLLTDKEQCRLEVSVRPQVEIRLTFTLRNDNPHEIIFGGIVMLNKKRTLNFTLHNKNVDVPCAHTIQPEQKFKEQVSITFESQTIGVYQMSIYFFFLAVGNDQPIVIYKEIVVFVKRENNLKRRVNNPYTQEVVSAERVVSSLAAQRKIQINKYQIPSKNDEDYKTVFNYLEQQRLNKIGANGRLSTDAQNTLLENIRTVTPFKKDQLTKKQVRLGYGRHHGKEDAKRKELFLAAVDTWRTRLEHPTAGIRTVEAIRPVLRDWLEREHGALTFRLTQVLSGHGCFGRLIYETGPIHNNYIQYFRHLLWCEEVSIANNMKNYNMLGVPLLPFGQWANSFALTVPGLAEKRPCIMPGDFVHVRPHGQKKILFESLITDIQDTCAVFGEFATEFKRYFVPGAKFDIRFFMSRVPLERMHEAVSDVQSSFATSKIFPQKTNPPRVNVIPDDQFFNKQVAANPEQRSIVEHVVGGSSGTAPYLVLGPPGTGKTVTIVEAILQLARDPNNRILVCTDSNMAADHVASKLVRYRKLFSDKEFILRANSEFRPWEEMPKVLEPYSNGSKRANWSPVKIKRFLNHRIVITTLIHAAKFARELKYKKYDRNTTHIFIDEAAQASEPAALVPVCGLLTPGGALVLAGDPRQLGPFCVSREAKAQGLGEEPMEPAALVPLCGLLARGGALVLPGDPWQLGPFCVSKEAKAQGLGDEAMEPAAFVPVCGLLVRGGALVLARDPRKLGRLHFSWEIRDQGVSLMERLKNKCDLYSDENPDPNFFMKLKTNFRSHADILSIPNELFYNGELKSQAQRDRISVKDILGQKELSRAIIFHGVLSREQREGKSPSFFNDIEVEIVKSYAEALVNQHKVPQKEIGVITPYIMQVDRIMYSLDKVRLAKIDVGTVEAFQGREKRVIILSCVRANCDLFGHDAKFQLGFLDSAQRFNVAITRAKAKLIVIGNPLCLRNDAKWLKYMQKCRKFNTYTGFDCGVETDADLEEVLQQIAPIMAMIKKITASKE</sequence>
<keyword evidence="2" id="KW-1185">Reference proteome</keyword>